<keyword evidence="3" id="KW-1003">Cell membrane</keyword>
<feature type="domain" description="Type II secretion system protein GspF" evidence="9">
    <location>
        <begin position="268"/>
        <end position="389"/>
    </location>
</feature>
<keyword evidence="6 8" id="KW-1133">Transmembrane helix</keyword>
<organism evidence="10 11">
    <name type="scientific">Desulfosoma caldarium</name>
    <dbReference type="NCBI Taxonomy" id="610254"/>
    <lineage>
        <taxon>Bacteria</taxon>
        <taxon>Pseudomonadati</taxon>
        <taxon>Thermodesulfobacteriota</taxon>
        <taxon>Syntrophobacteria</taxon>
        <taxon>Syntrophobacterales</taxon>
        <taxon>Syntrophobacteraceae</taxon>
        <taxon>Desulfosoma</taxon>
    </lineage>
</organism>
<dbReference type="GO" id="GO:0005886">
    <property type="term" value="C:plasma membrane"/>
    <property type="evidence" value="ECO:0007669"/>
    <property type="project" value="UniProtKB-SubCell"/>
</dbReference>
<feature type="transmembrane region" description="Helical" evidence="8">
    <location>
        <begin position="255"/>
        <end position="276"/>
    </location>
</feature>
<dbReference type="Proteomes" id="UP000276223">
    <property type="component" value="Unassembled WGS sequence"/>
</dbReference>
<dbReference type="PANTHER" id="PTHR30012:SF0">
    <property type="entry name" value="TYPE II SECRETION SYSTEM PROTEIN F-RELATED"/>
    <property type="match status" value="1"/>
</dbReference>
<evidence type="ECO:0000313" key="11">
    <source>
        <dbReference type="Proteomes" id="UP000276223"/>
    </source>
</evidence>
<evidence type="ECO:0000256" key="5">
    <source>
        <dbReference type="ARBA" id="ARBA00022692"/>
    </source>
</evidence>
<keyword evidence="5 8" id="KW-0812">Transmembrane</keyword>
<protein>
    <submittedName>
        <fullName evidence="10">General secretion pathway protein F/type IV pilus assembly protein PilC</fullName>
    </submittedName>
</protein>
<dbReference type="Pfam" id="PF00482">
    <property type="entry name" value="T2SSF"/>
    <property type="match status" value="2"/>
</dbReference>
<proteinExistence type="inferred from homology"/>
<sequence length="402" mass="45590">MPLFTYRALDVQTGRTIDDRGEFRDLKELFLFLRARNCILVRYRVRKETRRIFFAKVRRPELAEWCRNLSFLLVAGVPIVQALEDLRRSTGNALLRDALRGVLGLLQEGFSFAESLKKYPKVFPSVLCSLAEIGEETGHLDQTLEDAAAHLTRVDELISQTKRALWYPCFIVAAMVGALAVWFAYVLPKVFTMFREMHLSLPLPTRLLMKAVDVIQHYWPVLPVCLFVLISLWVFSRKSERLRLATERVLLRTPIVGRAWRLSTLAFFFEYMSLLLGSGLDMLRSLEVLRQSVPSRKVKTLVPVVAESIGQGATLTEACEAVGFFNLMELRMIKTGEESGKLVDQLKLLGSYYYKQLLTFVETLPKVLEPVLLSVAGVVFLGIVLALLGPVYELVGALGKMR</sequence>
<gene>
    <name evidence="10" type="ORF">EDC27_2549</name>
</gene>
<accession>A0A3N1UQ63</accession>
<evidence type="ECO:0000256" key="6">
    <source>
        <dbReference type="ARBA" id="ARBA00022989"/>
    </source>
</evidence>
<evidence type="ECO:0000313" key="10">
    <source>
        <dbReference type="EMBL" id="ROQ90667.1"/>
    </source>
</evidence>
<dbReference type="RefSeq" id="WP_123291016.1">
    <property type="nucleotide sequence ID" value="NZ_RJVA01000014.1"/>
</dbReference>
<comment type="subcellular location">
    <subcellularLocation>
        <location evidence="1">Cell inner membrane</location>
        <topology evidence="1">Multi-pass membrane protein</topology>
    </subcellularLocation>
</comment>
<dbReference type="Gene3D" id="1.20.81.30">
    <property type="entry name" value="Type II secretion system (T2SS), domain F"/>
    <property type="match status" value="2"/>
</dbReference>
<evidence type="ECO:0000256" key="3">
    <source>
        <dbReference type="ARBA" id="ARBA00022475"/>
    </source>
</evidence>
<dbReference type="InterPro" id="IPR042094">
    <property type="entry name" value="T2SS_GspF_sf"/>
</dbReference>
<keyword evidence="4" id="KW-0997">Cell inner membrane</keyword>
<keyword evidence="11" id="KW-1185">Reference proteome</keyword>
<dbReference type="InterPro" id="IPR018076">
    <property type="entry name" value="T2SS_GspF_dom"/>
</dbReference>
<dbReference type="OrthoDB" id="9805682at2"/>
<keyword evidence="7 8" id="KW-0472">Membrane</keyword>
<comment type="caution">
    <text evidence="10">The sequence shown here is derived from an EMBL/GenBank/DDBJ whole genome shotgun (WGS) entry which is preliminary data.</text>
</comment>
<feature type="transmembrane region" description="Helical" evidence="8">
    <location>
        <begin position="165"/>
        <end position="187"/>
    </location>
</feature>
<feature type="transmembrane region" description="Helical" evidence="8">
    <location>
        <begin position="371"/>
        <end position="392"/>
    </location>
</feature>
<evidence type="ECO:0000256" key="2">
    <source>
        <dbReference type="ARBA" id="ARBA00005745"/>
    </source>
</evidence>
<evidence type="ECO:0000256" key="7">
    <source>
        <dbReference type="ARBA" id="ARBA00023136"/>
    </source>
</evidence>
<comment type="similarity">
    <text evidence="2">Belongs to the GSP F family.</text>
</comment>
<dbReference type="PRINTS" id="PR00812">
    <property type="entry name" value="BCTERIALGSPF"/>
</dbReference>
<dbReference type="EMBL" id="RJVA01000014">
    <property type="protein sequence ID" value="ROQ90667.1"/>
    <property type="molecule type" value="Genomic_DNA"/>
</dbReference>
<evidence type="ECO:0000256" key="8">
    <source>
        <dbReference type="SAM" id="Phobius"/>
    </source>
</evidence>
<name>A0A3N1UQ63_9BACT</name>
<dbReference type="PANTHER" id="PTHR30012">
    <property type="entry name" value="GENERAL SECRETION PATHWAY PROTEIN"/>
    <property type="match status" value="1"/>
</dbReference>
<feature type="domain" description="Type II secretion system protein GspF" evidence="9">
    <location>
        <begin position="65"/>
        <end position="188"/>
    </location>
</feature>
<reference evidence="10 11" key="1">
    <citation type="submission" date="2018-11" db="EMBL/GenBank/DDBJ databases">
        <title>Genomic Encyclopedia of Type Strains, Phase IV (KMG-IV): sequencing the most valuable type-strain genomes for metagenomic binning, comparative biology and taxonomic classification.</title>
        <authorList>
            <person name="Goeker M."/>
        </authorList>
    </citation>
    <scope>NUCLEOTIDE SEQUENCE [LARGE SCALE GENOMIC DNA]</scope>
    <source>
        <strain evidence="10 11">DSM 22027</strain>
    </source>
</reference>
<evidence type="ECO:0000256" key="1">
    <source>
        <dbReference type="ARBA" id="ARBA00004429"/>
    </source>
</evidence>
<dbReference type="AlphaFoldDB" id="A0A3N1UQ63"/>
<dbReference type="FunFam" id="1.20.81.30:FF:000001">
    <property type="entry name" value="Type II secretion system protein F"/>
    <property type="match status" value="1"/>
</dbReference>
<evidence type="ECO:0000259" key="9">
    <source>
        <dbReference type="Pfam" id="PF00482"/>
    </source>
</evidence>
<feature type="transmembrane region" description="Helical" evidence="8">
    <location>
        <begin position="217"/>
        <end position="235"/>
    </location>
</feature>
<dbReference type="InterPro" id="IPR003004">
    <property type="entry name" value="GspF/PilC"/>
</dbReference>
<evidence type="ECO:0000256" key="4">
    <source>
        <dbReference type="ARBA" id="ARBA00022519"/>
    </source>
</evidence>